<evidence type="ECO:0000259" key="14">
    <source>
        <dbReference type="PROSITE" id="PS50004"/>
    </source>
</evidence>
<dbReference type="Gene3D" id="2.60.40.150">
    <property type="entry name" value="C2 domain"/>
    <property type="match status" value="1"/>
</dbReference>
<feature type="transmembrane region" description="Helical" evidence="13">
    <location>
        <begin position="188"/>
        <end position="208"/>
    </location>
</feature>
<accession>A0A061QW06</accession>
<evidence type="ECO:0000256" key="8">
    <source>
        <dbReference type="ARBA" id="ARBA00022989"/>
    </source>
</evidence>
<sequence>MPLFLSLSSRKAGKDEEPSGSMKFSALSVRRPRMKRKKQVSPSDSTTDNQHEHLQDVAEGSKAVQRLPAMSKPVHIATQTSFKQARSYSAKQCLTATCSSHENPLRRQYEGLLTEFKNASLRSEAFSVTKTNGFNWQAFRRSLFRILEQPDSSIWASFVAWTISALIILSTVVYCAESVQSISGNCGTIRVLFVIDALCCSAFALEYLLRWIASPAPLCFPLRLSNIIDLIAIVPFYISPFMPECGSDGQVVEPHKVIDIELRFLRILRVFRVFKLTGYGAQLELVTSAVKESREMLAMFIINLLVVIIVFSSIVYLCEKNEEDTEFTSIPASCWWALVTVLTVGYGDMYPQTILGKLMASVLMITALIVIALPVSIIGTNFTLAWERFKEEQKALDRASKLPGRLRQALPLMELWMEDLYKHFHALRKETISLRSLADQLRKAKPEQQFEILKDMMKSAETVLNLTKDDVKQATASCNTLAGHIQEAQGTLDQLNSEGEMVLAESVQAVQRSFRAAVKHLVEHGMQSSPVTSSYNVANGDMSTMGKDLSKYSGTLLVYIVGCKDLPLVTRLADIPDAYVTLTCGEESCRTHVVKNSVSPLFDCTLLLPMADASAPVLVELWDQEFFGKDEYLGSYTLSLSEADTSSSTESWEHLQSLQLDGPGKTAGTIMLRYRYWSLANLTDEQLSDPMLWPKLFELAVGQNFQVIPSLLAVGTKSGIATSSNGPRPSSELVTPLQHSRVDRASQQTESTASPSSARDGNSWTKPAAVSTACCEEGLAVGLSPLQSLLESP</sequence>
<dbReference type="GO" id="GO:0005249">
    <property type="term" value="F:voltage-gated potassium channel activity"/>
    <property type="evidence" value="ECO:0007669"/>
    <property type="project" value="InterPro"/>
</dbReference>
<gene>
    <name evidence="15" type="primary">KCNB2</name>
    <name evidence="15" type="ORF">TSPGSL018_17347</name>
</gene>
<dbReference type="Pfam" id="PF00520">
    <property type="entry name" value="Ion_trans"/>
    <property type="match status" value="1"/>
</dbReference>
<feature type="transmembrane region" description="Helical" evidence="13">
    <location>
        <begin position="297"/>
        <end position="317"/>
    </location>
</feature>
<keyword evidence="6" id="KW-0851">Voltage-gated channel</keyword>
<evidence type="ECO:0000256" key="12">
    <source>
        <dbReference type="SAM" id="MobiDB-lite"/>
    </source>
</evidence>
<feature type="region of interest" description="Disordered" evidence="12">
    <location>
        <begin position="1"/>
        <end position="53"/>
    </location>
</feature>
<evidence type="ECO:0000256" key="1">
    <source>
        <dbReference type="ARBA" id="ARBA00004141"/>
    </source>
</evidence>
<organism evidence="15">
    <name type="scientific">Tetraselmis sp. GSL018</name>
    <dbReference type="NCBI Taxonomy" id="582737"/>
    <lineage>
        <taxon>Eukaryota</taxon>
        <taxon>Viridiplantae</taxon>
        <taxon>Chlorophyta</taxon>
        <taxon>core chlorophytes</taxon>
        <taxon>Chlorodendrophyceae</taxon>
        <taxon>Chlorodendrales</taxon>
        <taxon>Chlorodendraceae</taxon>
        <taxon>Tetraselmis</taxon>
    </lineage>
</organism>
<keyword evidence="2" id="KW-0813">Transport</keyword>
<evidence type="ECO:0000256" key="13">
    <source>
        <dbReference type="SAM" id="Phobius"/>
    </source>
</evidence>
<evidence type="ECO:0000256" key="2">
    <source>
        <dbReference type="ARBA" id="ARBA00022448"/>
    </source>
</evidence>
<dbReference type="GO" id="GO:0001508">
    <property type="term" value="P:action potential"/>
    <property type="evidence" value="ECO:0007669"/>
    <property type="project" value="TreeGrafter"/>
</dbReference>
<feature type="compositionally biased region" description="Basic residues" evidence="12">
    <location>
        <begin position="30"/>
        <end position="39"/>
    </location>
</feature>
<feature type="region of interest" description="Disordered" evidence="12">
    <location>
        <begin position="740"/>
        <end position="769"/>
    </location>
</feature>
<dbReference type="GO" id="GO:0008076">
    <property type="term" value="C:voltage-gated potassium channel complex"/>
    <property type="evidence" value="ECO:0007669"/>
    <property type="project" value="InterPro"/>
</dbReference>
<dbReference type="InterPro" id="IPR035892">
    <property type="entry name" value="C2_domain_sf"/>
</dbReference>
<dbReference type="InterPro" id="IPR028325">
    <property type="entry name" value="VG_K_chnl"/>
</dbReference>
<name>A0A061QW06_9CHLO</name>
<dbReference type="PANTHER" id="PTHR11537">
    <property type="entry name" value="VOLTAGE-GATED POTASSIUM CHANNEL"/>
    <property type="match status" value="1"/>
</dbReference>
<keyword evidence="8 13" id="KW-1133">Transmembrane helix</keyword>
<dbReference type="InterPro" id="IPR000008">
    <property type="entry name" value="C2_dom"/>
</dbReference>
<proteinExistence type="predicted"/>
<evidence type="ECO:0000313" key="15">
    <source>
        <dbReference type="EMBL" id="JAC64862.1"/>
    </source>
</evidence>
<dbReference type="Gene3D" id="1.10.287.70">
    <property type="match status" value="1"/>
</dbReference>
<feature type="transmembrane region" description="Helical" evidence="13">
    <location>
        <begin position="358"/>
        <end position="386"/>
    </location>
</feature>
<dbReference type="CDD" id="cd00030">
    <property type="entry name" value="C2"/>
    <property type="match status" value="1"/>
</dbReference>
<dbReference type="InterPro" id="IPR005821">
    <property type="entry name" value="Ion_trans_dom"/>
</dbReference>
<evidence type="ECO:0000256" key="10">
    <source>
        <dbReference type="ARBA" id="ARBA00023136"/>
    </source>
</evidence>
<dbReference type="PROSITE" id="PS50004">
    <property type="entry name" value="C2"/>
    <property type="match status" value="1"/>
</dbReference>
<dbReference type="SUPFAM" id="SSF81324">
    <property type="entry name" value="Voltage-gated potassium channels"/>
    <property type="match status" value="1"/>
</dbReference>
<dbReference type="FunFam" id="1.10.287.70:FF:000097">
    <property type="entry name" value="Potassium voltage-gated channel subfamily G member 3"/>
    <property type="match status" value="1"/>
</dbReference>
<dbReference type="PANTHER" id="PTHR11537:SF254">
    <property type="entry name" value="POTASSIUM VOLTAGE-GATED CHANNEL PROTEIN SHAB"/>
    <property type="match status" value="1"/>
</dbReference>
<keyword evidence="11" id="KW-0407">Ion channel</keyword>
<feature type="compositionally biased region" description="Polar residues" evidence="12">
    <location>
        <begin position="745"/>
        <end position="765"/>
    </location>
</feature>
<keyword evidence="7" id="KW-0630">Potassium</keyword>
<evidence type="ECO:0000256" key="7">
    <source>
        <dbReference type="ARBA" id="ARBA00022958"/>
    </source>
</evidence>
<keyword evidence="3" id="KW-0633">Potassium transport</keyword>
<comment type="subcellular location">
    <subcellularLocation>
        <location evidence="1">Membrane</location>
        <topology evidence="1">Multi-pass membrane protein</topology>
    </subcellularLocation>
</comment>
<feature type="domain" description="C2" evidence="14">
    <location>
        <begin position="537"/>
        <end position="653"/>
    </location>
</feature>
<reference evidence="15" key="1">
    <citation type="submission" date="2014-05" db="EMBL/GenBank/DDBJ databases">
        <title>The transcriptome of the halophilic microalga Tetraselmis sp. GSL018 isolated from the Great Salt Lake, Utah.</title>
        <authorList>
            <person name="Jinkerson R.E."/>
            <person name="D'Adamo S."/>
            <person name="Posewitz M.C."/>
        </authorList>
    </citation>
    <scope>NUCLEOTIDE SEQUENCE</scope>
    <source>
        <strain evidence="15">GSL018</strain>
    </source>
</reference>
<protein>
    <submittedName>
        <fullName evidence="15">Potassium voltage-gated channel Shab-related subfamily B member 2</fullName>
    </submittedName>
</protein>
<evidence type="ECO:0000256" key="3">
    <source>
        <dbReference type="ARBA" id="ARBA00022538"/>
    </source>
</evidence>
<dbReference type="EMBL" id="GBEZ01021930">
    <property type="protein sequence ID" value="JAC64862.1"/>
    <property type="molecule type" value="Transcribed_RNA"/>
</dbReference>
<keyword evidence="10 13" id="KW-0472">Membrane</keyword>
<evidence type="ECO:0000256" key="5">
    <source>
        <dbReference type="ARBA" id="ARBA00022826"/>
    </source>
</evidence>
<feature type="transmembrane region" description="Helical" evidence="13">
    <location>
        <begin position="154"/>
        <end position="176"/>
    </location>
</feature>
<evidence type="ECO:0000256" key="4">
    <source>
        <dbReference type="ARBA" id="ARBA00022692"/>
    </source>
</evidence>
<dbReference type="InterPro" id="IPR027359">
    <property type="entry name" value="Volt_channel_dom_sf"/>
</dbReference>
<evidence type="ECO:0000256" key="9">
    <source>
        <dbReference type="ARBA" id="ARBA00023065"/>
    </source>
</evidence>
<dbReference type="AlphaFoldDB" id="A0A061QW06"/>
<dbReference type="SMART" id="SM00239">
    <property type="entry name" value="C2"/>
    <property type="match status" value="1"/>
</dbReference>
<keyword evidence="4 13" id="KW-0812">Transmembrane</keyword>
<dbReference type="Gene3D" id="1.20.120.350">
    <property type="entry name" value="Voltage-gated potassium channels. Chain C"/>
    <property type="match status" value="1"/>
</dbReference>
<evidence type="ECO:0000256" key="6">
    <source>
        <dbReference type="ARBA" id="ARBA00022882"/>
    </source>
</evidence>
<dbReference type="SUPFAM" id="SSF49562">
    <property type="entry name" value="C2 domain (Calcium/lipid-binding domain, CaLB)"/>
    <property type="match status" value="1"/>
</dbReference>
<dbReference type="PRINTS" id="PR00169">
    <property type="entry name" value="KCHANNEL"/>
</dbReference>
<keyword evidence="9" id="KW-0406">Ion transport</keyword>
<evidence type="ECO:0000256" key="11">
    <source>
        <dbReference type="ARBA" id="ARBA00023303"/>
    </source>
</evidence>
<keyword evidence="5" id="KW-0631">Potassium channel</keyword>
<dbReference type="Pfam" id="PF00168">
    <property type="entry name" value="C2"/>
    <property type="match status" value="1"/>
</dbReference>